<feature type="transmembrane region" description="Helical" evidence="1">
    <location>
        <begin position="6"/>
        <end position="27"/>
    </location>
</feature>
<reference evidence="2 3" key="1">
    <citation type="submission" date="2023-07" db="EMBL/GenBank/DDBJ databases">
        <title>Paenibacillus sp. JX-17 nov. isolated from soil.</title>
        <authorList>
            <person name="Wan Y."/>
            <person name="Liu B."/>
        </authorList>
    </citation>
    <scope>NUCLEOTIDE SEQUENCE [LARGE SCALE GENOMIC DNA]</scope>
    <source>
        <strain evidence="2 3">JX-17</strain>
    </source>
</reference>
<keyword evidence="3" id="KW-1185">Reference proteome</keyword>
<feature type="transmembrane region" description="Helical" evidence="1">
    <location>
        <begin position="65"/>
        <end position="83"/>
    </location>
</feature>
<keyword evidence="1" id="KW-0472">Membrane</keyword>
<proteinExistence type="predicted"/>
<feature type="transmembrane region" description="Helical" evidence="1">
    <location>
        <begin position="34"/>
        <end position="53"/>
    </location>
</feature>
<gene>
    <name evidence="2" type="ORF">Q5741_19640</name>
</gene>
<dbReference type="RefSeq" id="WP_305025825.1">
    <property type="nucleotide sequence ID" value="NZ_JAUQTB010000018.1"/>
</dbReference>
<accession>A0ABT9CIA7</accession>
<evidence type="ECO:0000313" key="3">
    <source>
        <dbReference type="Proteomes" id="UP001240171"/>
    </source>
</evidence>
<keyword evidence="1" id="KW-0812">Transmembrane</keyword>
<feature type="transmembrane region" description="Helical" evidence="1">
    <location>
        <begin position="151"/>
        <end position="172"/>
    </location>
</feature>
<dbReference type="Proteomes" id="UP001240171">
    <property type="component" value="Unassembled WGS sequence"/>
</dbReference>
<evidence type="ECO:0000313" key="2">
    <source>
        <dbReference type="EMBL" id="MDO7908605.1"/>
    </source>
</evidence>
<evidence type="ECO:0000256" key="1">
    <source>
        <dbReference type="SAM" id="Phobius"/>
    </source>
</evidence>
<feature type="transmembrane region" description="Helical" evidence="1">
    <location>
        <begin position="118"/>
        <end position="139"/>
    </location>
</feature>
<sequence length="180" mass="20437">MIGWLIVACEIMFWIVILIGLIFRYVVGMKKLGALFLMFTPVIDLVLLLATAYDLHNGAEAQWTHGLAAIYIGSTIAFGHQMIKWADERFAYRFAGGGKPRKKPRYGKQHAKRERAGWYRHVLAFIIGSGLLLGMIQMVGDHSKTSSLMSIIRVWALALGIDFLISFSYTLWPREQKETM</sequence>
<organism evidence="2 3">
    <name type="scientific">Paenibacillus lacisoli</name>
    <dbReference type="NCBI Taxonomy" id="3064525"/>
    <lineage>
        <taxon>Bacteria</taxon>
        <taxon>Bacillati</taxon>
        <taxon>Bacillota</taxon>
        <taxon>Bacilli</taxon>
        <taxon>Bacillales</taxon>
        <taxon>Paenibacillaceae</taxon>
        <taxon>Paenibacillus</taxon>
    </lineage>
</organism>
<name>A0ABT9CIA7_9BACL</name>
<protein>
    <recommendedName>
        <fullName evidence="4">2TM domain-containing protein</fullName>
    </recommendedName>
</protein>
<keyword evidence="1" id="KW-1133">Transmembrane helix</keyword>
<comment type="caution">
    <text evidence="2">The sequence shown here is derived from an EMBL/GenBank/DDBJ whole genome shotgun (WGS) entry which is preliminary data.</text>
</comment>
<dbReference type="EMBL" id="JAUQTB010000018">
    <property type="protein sequence ID" value="MDO7908605.1"/>
    <property type="molecule type" value="Genomic_DNA"/>
</dbReference>
<evidence type="ECO:0008006" key="4">
    <source>
        <dbReference type="Google" id="ProtNLM"/>
    </source>
</evidence>